<reference evidence="3" key="1">
    <citation type="journal article" date="2019" name="Int. J. Syst. Evol. Microbiol.">
        <title>The Global Catalogue of Microorganisms (GCM) 10K type strain sequencing project: providing services to taxonomists for standard genome sequencing and annotation.</title>
        <authorList>
            <consortium name="The Broad Institute Genomics Platform"/>
            <consortium name="The Broad Institute Genome Sequencing Center for Infectious Disease"/>
            <person name="Wu L."/>
            <person name="Ma J."/>
        </authorList>
    </citation>
    <scope>NUCLEOTIDE SEQUENCE [LARGE SCALE GENOMIC DNA]</scope>
    <source>
        <strain evidence="3">JCM 18200</strain>
    </source>
</reference>
<keyword evidence="1" id="KW-0472">Membrane</keyword>
<evidence type="ECO:0000313" key="2">
    <source>
        <dbReference type="EMBL" id="GAA4798952.1"/>
    </source>
</evidence>
<evidence type="ECO:0000256" key="1">
    <source>
        <dbReference type="SAM" id="Phobius"/>
    </source>
</evidence>
<feature type="transmembrane region" description="Helical" evidence="1">
    <location>
        <begin position="52"/>
        <end position="70"/>
    </location>
</feature>
<dbReference type="EMBL" id="BAABIQ010000040">
    <property type="protein sequence ID" value="GAA4798952.1"/>
    <property type="molecule type" value="Genomic_DNA"/>
</dbReference>
<comment type="caution">
    <text evidence="2">The sequence shown here is derived from an EMBL/GenBank/DDBJ whole genome shotgun (WGS) entry which is preliminary data.</text>
</comment>
<protein>
    <submittedName>
        <fullName evidence="2">Uncharacterized protein</fullName>
    </submittedName>
</protein>
<proteinExistence type="predicted"/>
<evidence type="ECO:0000313" key="3">
    <source>
        <dbReference type="Proteomes" id="UP001501411"/>
    </source>
</evidence>
<keyword evidence="3" id="KW-1185">Reference proteome</keyword>
<keyword evidence="1" id="KW-0812">Transmembrane</keyword>
<keyword evidence="1" id="KW-1133">Transmembrane helix</keyword>
<sequence>MDPIQDKQFDKQLQAKFNTYEPEVPAHLWGNIADKLNDHQVIPLKKKSTKFLWLKVAAAISAVIGMSLFYRNQPREIIYLRAAKTAENMPRQAVEVKHPPMETVQTLVGNQQEKVVGRPVTKARVRPVRSTEQAYPIVVTTVMHNAINDEVKQTAIVAVEQKPTMVTPDVQQMVRAELGVAQEVNLPAHVKTEMQEAPKGKKPFGMGNLLNAVISSVDQGEERIISFTNDSEGTIKVAVNLKALRTRL</sequence>
<dbReference type="Proteomes" id="UP001501411">
    <property type="component" value="Unassembled WGS sequence"/>
</dbReference>
<organism evidence="2 3">
    <name type="scientific">Olivibacter ginsenosidimutans</name>
    <dbReference type="NCBI Taxonomy" id="1176537"/>
    <lineage>
        <taxon>Bacteria</taxon>
        <taxon>Pseudomonadati</taxon>
        <taxon>Bacteroidota</taxon>
        <taxon>Sphingobacteriia</taxon>
        <taxon>Sphingobacteriales</taxon>
        <taxon>Sphingobacteriaceae</taxon>
        <taxon>Olivibacter</taxon>
    </lineage>
</organism>
<dbReference type="RefSeq" id="WP_345232592.1">
    <property type="nucleotide sequence ID" value="NZ_BAABIQ010000040.1"/>
</dbReference>
<accession>A0ABP9BUX1</accession>
<name>A0ABP9BUX1_9SPHI</name>
<gene>
    <name evidence="2" type="ORF">GCM10023231_29630</name>
</gene>